<evidence type="ECO:0000313" key="1">
    <source>
        <dbReference type="EMBL" id="KAF7270644.1"/>
    </source>
</evidence>
<dbReference type="EMBL" id="JAACXV010014075">
    <property type="protein sequence ID" value="KAF7270644.1"/>
    <property type="molecule type" value="Genomic_DNA"/>
</dbReference>
<dbReference type="Proteomes" id="UP000625711">
    <property type="component" value="Unassembled WGS sequence"/>
</dbReference>
<gene>
    <name evidence="1" type="ORF">GWI33_016440</name>
</gene>
<sequence>MSPTYRCWFTEQRTRLGEKRTTETNTISRSKSRLGFLLLRQGRPTTHTARMGYRVKVRIQIFFRRVEERDRQVIPSFSFRSLISGFNDGFCLVLHLLQVIFSIVTWA</sequence>
<proteinExistence type="predicted"/>
<keyword evidence="2" id="KW-1185">Reference proteome</keyword>
<dbReference type="AlphaFoldDB" id="A0A834MAE2"/>
<protein>
    <submittedName>
        <fullName evidence="1">Uncharacterized protein</fullName>
    </submittedName>
</protein>
<accession>A0A834MAE2</accession>
<organism evidence="1 2">
    <name type="scientific">Rhynchophorus ferrugineus</name>
    <name type="common">Red palm weevil</name>
    <name type="synonym">Curculio ferrugineus</name>
    <dbReference type="NCBI Taxonomy" id="354439"/>
    <lineage>
        <taxon>Eukaryota</taxon>
        <taxon>Metazoa</taxon>
        <taxon>Ecdysozoa</taxon>
        <taxon>Arthropoda</taxon>
        <taxon>Hexapoda</taxon>
        <taxon>Insecta</taxon>
        <taxon>Pterygota</taxon>
        <taxon>Neoptera</taxon>
        <taxon>Endopterygota</taxon>
        <taxon>Coleoptera</taxon>
        <taxon>Polyphaga</taxon>
        <taxon>Cucujiformia</taxon>
        <taxon>Curculionidae</taxon>
        <taxon>Dryophthorinae</taxon>
        <taxon>Rhynchophorus</taxon>
    </lineage>
</organism>
<comment type="caution">
    <text evidence="1">The sequence shown here is derived from an EMBL/GenBank/DDBJ whole genome shotgun (WGS) entry which is preliminary data.</text>
</comment>
<name>A0A834MAE2_RHYFE</name>
<evidence type="ECO:0000313" key="2">
    <source>
        <dbReference type="Proteomes" id="UP000625711"/>
    </source>
</evidence>
<reference evidence="1" key="1">
    <citation type="submission" date="2020-08" db="EMBL/GenBank/DDBJ databases">
        <title>Genome sequencing and assembly of the red palm weevil Rhynchophorus ferrugineus.</title>
        <authorList>
            <person name="Dias G.B."/>
            <person name="Bergman C.M."/>
            <person name="Manee M."/>
        </authorList>
    </citation>
    <scope>NUCLEOTIDE SEQUENCE</scope>
    <source>
        <strain evidence="1">AA-2017</strain>
        <tissue evidence="1">Whole larva</tissue>
    </source>
</reference>